<gene>
    <name evidence="1" type="ORF">Nepgr_025909</name>
</gene>
<evidence type="ECO:0000313" key="2">
    <source>
        <dbReference type="Proteomes" id="UP001279734"/>
    </source>
</evidence>
<dbReference type="Proteomes" id="UP001279734">
    <property type="component" value="Unassembled WGS sequence"/>
</dbReference>
<organism evidence="1 2">
    <name type="scientific">Nepenthes gracilis</name>
    <name type="common">Slender pitcher plant</name>
    <dbReference type="NCBI Taxonomy" id="150966"/>
    <lineage>
        <taxon>Eukaryota</taxon>
        <taxon>Viridiplantae</taxon>
        <taxon>Streptophyta</taxon>
        <taxon>Embryophyta</taxon>
        <taxon>Tracheophyta</taxon>
        <taxon>Spermatophyta</taxon>
        <taxon>Magnoliopsida</taxon>
        <taxon>eudicotyledons</taxon>
        <taxon>Gunneridae</taxon>
        <taxon>Pentapetalae</taxon>
        <taxon>Caryophyllales</taxon>
        <taxon>Nepenthaceae</taxon>
        <taxon>Nepenthes</taxon>
    </lineage>
</organism>
<sequence length="92" mass="11114">MLLMEFYHVDRKWGFEKLVYRDVKRGIRRDRKKYAVRPRDVFATGVHTLQNLQGKTTHKTQGQIKYFHYHGSIAERREPCRKLLKASTIRRP</sequence>
<protein>
    <submittedName>
        <fullName evidence="1">Uncharacterized protein</fullName>
    </submittedName>
</protein>
<dbReference type="EMBL" id="BSYO01000027">
    <property type="protein sequence ID" value="GMH24066.1"/>
    <property type="molecule type" value="Genomic_DNA"/>
</dbReference>
<evidence type="ECO:0000313" key="1">
    <source>
        <dbReference type="EMBL" id="GMH24066.1"/>
    </source>
</evidence>
<dbReference type="AlphaFoldDB" id="A0AAD3T8Q6"/>
<accession>A0AAD3T8Q6</accession>
<reference evidence="1" key="1">
    <citation type="submission" date="2023-05" db="EMBL/GenBank/DDBJ databases">
        <title>Nepenthes gracilis genome sequencing.</title>
        <authorList>
            <person name="Fukushima K."/>
        </authorList>
    </citation>
    <scope>NUCLEOTIDE SEQUENCE</scope>
    <source>
        <strain evidence="1">SING2019-196</strain>
    </source>
</reference>
<keyword evidence="2" id="KW-1185">Reference proteome</keyword>
<proteinExistence type="predicted"/>
<comment type="caution">
    <text evidence="1">The sequence shown here is derived from an EMBL/GenBank/DDBJ whole genome shotgun (WGS) entry which is preliminary data.</text>
</comment>
<name>A0AAD3T8Q6_NEPGR</name>